<evidence type="ECO:0000313" key="4">
    <source>
        <dbReference type="EMBL" id="WWC69638.1"/>
    </source>
</evidence>
<evidence type="ECO:0000256" key="2">
    <source>
        <dbReference type="ARBA" id="ARBA00022857"/>
    </source>
</evidence>
<dbReference type="RefSeq" id="XP_019013348.2">
    <property type="nucleotide sequence ID" value="XM_019153187.2"/>
</dbReference>
<organism evidence="4 5">
    <name type="scientific">Kwoniella pini CBS 10737</name>
    <dbReference type="NCBI Taxonomy" id="1296096"/>
    <lineage>
        <taxon>Eukaryota</taxon>
        <taxon>Fungi</taxon>
        <taxon>Dikarya</taxon>
        <taxon>Basidiomycota</taxon>
        <taxon>Agaricomycotina</taxon>
        <taxon>Tremellomycetes</taxon>
        <taxon>Tremellales</taxon>
        <taxon>Cryptococcaceae</taxon>
        <taxon>Kwoniella</taxon>
    </lineage>
</organism>
<dbReference type="KEGG" id="kpin:30169783"/>
<evidence type="ECO:0000256" key="3">
    <source>
        <dbReference type="ARBA" id="ARBA00023002"/>
    </source>
</evidence>
<dbReference type="Gene3D" id="3.40.50.720">
    <property type="entry name" value="NAD(P)-binding Rossmann-like Domain"/>
    <property type="match status" value="1"/>
</dbReference>
<dbReference type="PANTHER" id="PTHR43544">
    <property type="entry name" value="SHORT-CHAIN DEHYDROGENASE/REDUCTASE"/>
    <property type="match status" value="1"/>
</dbReference>
<sequence>MYAVVADEIPYLTPSFGLLSLLSDASFYKFISDQASGDQQSIQSVIMVSVLPEDKTVVIISGTNKGIGLGLLHKYAALPDHIVIGTVLGQADEIECIIGTGSSIIRVEMDVTDVEGPKRAIKELQSRYGITKLDIAISNAAILTSQAMARIEDIDPQAFEDHWRVNVKGNLLFFQACRPLLRAGSKFVFISSGAGVLDRVPDRQNVCYGITKIGATYLARYAHFEHPELIIFPLWPGWVRTDMGKLTAKHLGLDDGTVTVSVDESAAGLQNVINNATRETHSGYVWNYDGTPGKW</sequence>
<dbReference type="EMBL" id="CP144522">
    <property type="protein sequence ID" value="WWC69638.1"/>
    <property type="molecule type" value="Genomic_DNA"/>
</dbReference>
<reference evidence="4" key="1">
    <citation type="submission" date="2013-07" db="EMBL/GenBank/DDBJ databases">
        <authorList>
            <consortium name="The Broad Institute Genome Sequencing Platform"/>
            <person name="Cuomo C."/>
            <person name="Litvintseva A."/>
            <person name="Chen Y."/>
            <person name="Heitman J."/>
            <person name="Sun S."/>
            <person name="Springer D."/>
            <person name="Dromer F."/>
            <person name="Young S.K."/>
            <person name="Zeng Q."/>
            <person name="Gargeya S."/>
            <person name="Fitzgerald M."/>
            <person name="Abouelleil A."/>
            <person name="Alvarado L."/>
            <person name="Berlin A.M."/>
            <person name="Chapman S.B."/>
            <person name="Dewar J."/>
            <person name="Goldberg J."/>
            <person name="Griggs A."/>
            <person name="Gujja S."/>
            <person name="Hansen M."/>
            <person name="Howarth C."/>
            <person name="Imamovic A."/>
            <person name="Larimer J."/>
            <person name="McCowan C."/>
            <person name="Murphy C."/>
            <person name="Pearson M."/>
            <person name="Priest M."/>
            <person name="Roberts A."/>
            <person name="Saif S."/>
            <person name="Shea T."/>
            <person name="Sykes S."/>
            <person name="Wortman J."/>
            <person name="Nusbaum C."/>
            <person name="Birren B."/>
        </authorList>
    </citation>
    <scope>NUCLEOTIDE SEQUENCE</scope>
    <source>
        <strain evidence="4">CBS 10737</strain>
    </source>
</reference>
<dbReference type="AlphaFoldDB" id="A0AAJ8MQ74"/>
<comment type="similarity">
    <text evidence="1">Belongs to the short-chain dehydrogenases/reductases (SDR) family.</text>
</comment>
<dbReference type="Pfam" id="PF00106">
    <property type="entry name" value="adh_short"/>
    <property type="match status" value="1"/>
</dbReference>
<dbReference type="InterPro" id="IPR051468">
    <property type="entry name" value="Fungal_SecMetab_SDRs"/>
</dbReference>
<dbReference type="GO" id="GO:0005737">
    <property type="term" value="C:cytoplasm"/>
    <property type="evidence" value="ECO:0007669"/>
    <property type="project" value="TreeGrafter"/>
</dbReference>
<keyword evidence="3" id="KW-0560">Oxidoreductase</keyword>
<proteinExistence type="inferred from homology"/>
<keyword evidence="5" id="KW-1185">Reference proteome</keyword>
<keyword evidence="2" id="KW-0521">NADP</keyword>
<dbReference type="InterPro" id="IPR002347">
    <property type="entry name" value="SDR_fam"/>
</dbReference>
<gene>
    <name evidence="4" type="ORF">I206_103581</name>
</gene>
<accession>A0AAJ8MQ74</accession>
<evidence type="ECO:0000256" key="1">
    <source>
        <dbReference type="ARBA" id="ARBA00006484"/>
    </source>
</evidence>
<protein>
    <submittedName>
        <fullName evidence="4">Uncharacterized protein</fullName>
    </submittedName>
</protein>
<dbReference type="GO" id="GO:0016491">
    <property type="term" value="F:oxidoreductase activity"/>
    <property type="evidence" value="ECO:0007669"/>
    <property type="project" value="UniProtKB-KW"/>
</dbReference>
<dbReference type="PANTHER" id="PTHR43544:SF7">
    <property type="entry name" value="NADB-LER2"/>
    <property type="match status" value="1"/>
</dbReference>
<name>A0AAJ8MQ74_9TREE</name>
<reference evidence="4" key="2">
    <citation type="submission" date="2024-02" db="EMBL/GenBank/DDBJ databases">
        <title>Comparative genomics of Cryptococcus and Kwoniella reveals pathogenesis evolution and contrasting modes of karyotype evolution via chromosome fusion or intercentromeric recombination.</title>
        <authorList>
            <person name="Coelho M.A."/>
            <person name="David-Palma M."/>
            <person name="Shea T."/>
            <person name="Bowers K."/>
            <person name="McGinley-Smith S."/>
            <person name="Mohammad A.W."/>
            <person name="Gnirke A."/>
            <person name="Yurkov A.M."/>
            <person name="Nowrousian M."/>
            <person name="Sun S."/>
            <person name="Cuomo C.A."/>
            <person name="Heitman J."/>
        </authorList>
    </citation>
    <scope>NUCLEOTIDE SEQUENCE</scope>
    <source>
        <strain evidence="4">CBS 10737</strain>
    </source>
</reference>
<dbReference type="Proteomes" id="UP000094020">
    <property type="component" value="Chromosome 4"/>
</dbReference>
<evidence type="ECO:0000313" key="5">
    <source>
        <dbReference type="Proteomes" id="UP000094020"/>
    </source>
</evidence>
<dbReference type="PRINTS" id="PR00081">
    <property type="entry name" value="GDHRDH"/>
</dbReference>
<dbReference type="InterPro" id="IPR036291">
    <property type="entry name" value="NAD(P)-bd_dom_sf"/>
</dbReference>
<dbReference type="SUPFAM" id="SSF51735">
    <property type="entry name" value="NAD(P)-binding Rossmann-fold domains"/>
    <property type="match status" value="1"/>
</dbReference>
<dbReference type="GeneID" id="30169783"/>